<dbReference type="GO" id="GO:0005634">
    <property type="term" value="C:nucleus"/>
    <property type="evidence" value="ECO:0007669"/>
    <property type="project" value="TreeGrafter"/>
</dbReference>
<dbReference type="Gene3D" id="3.60.15.10">
    <property type="entry name" value="Ribonuclease Z/Hydroxyacylglutathione hydrolase-like"/>
    <property type="match status" value="1"/>
</dbReference>
<dbReference type="PANTHER" id="PTHR46018">
    <property type="entry name" value="ZINC PHOSPHODIESTERASE ELAC PROTEIN 1"/>
    <property type="match status" value="1"/>
</dbReference>
<sequence>MAQAIIRLPKRIIRGWSVPQMRVQARTGDIDAVLMGIPGQRRAPGLGFSLSNEFQPQKRVVLIGAGDGVVGRLMRSPIVPSTIVAILLPRLSPEYLFGLPAFLCYLNDAYIGAASRAKRSTLFVFGPQGLKDYLRSALRGSVASLSLNLDIREFHLNRNNQETAPRAPLLGCEQKNSANLYENAKGRFPVLENDDFSISAYMYGRGNFSYIISEKRVSPPNLDISKLTEHGVKPGNIMEQIKNQRIVEWPPGSGKMVDFSFALSEKKKARKIVFVDKRSSVLDNEVFLEDAESTDLLVKETPFLLRRDPDFDFMSMRKVEKIGALGRQLKAWSVAVVDSEITGCEEHLDLDKYIAAGQAAFQSNRLYSVEGMVRHRLPTTNFEKVLPEYIESKSEIIPDWCWDGEENSAVDLAAKAHSEREPPSVESDEKLVAVEDGLSDAENRERHDNSKKSTENP</sequence>
<gene>
    <name evidence="2" type="ORF">NDN08_003630</name>
</gene>
<dbReference type="SUPFAM" id="SSF56281">
    <property type="entry name" value="Metallo-hydrolase/oxidoreductase"/>
    <property type="match status" value="1"/>
</dbReference>
<reference evidence="2 3" key="1">
    <citation type="journal article" date="2023" name="Nat. Commun.">
        <title>Origin of minicircular mitochondrial genomes in red algae.</title>
        <authorList>
            <person name="Lee Y."/>
            <person name="Cho C.H."/>
            <person name="Lee Y.M."/>
            <person name="Park S.I."/>
            <person name="Yang J.H."/>
            <person name="West J.A."/>
            <person name="Bhattacharya D."/>
            <person name="Yoon H.S."/>
        </authorList>
    </citation>
    <scope>NUCLEOTIDE SEQUENCE [LARGE SCALE GENOMIC DNA]</scope>
    <source>
        <strain evidence="2 3">CCMP1338</strain>
        <tissue evidence="2">Whole cell</tissue>
    </source>
</reference>
<name>A0AAV8V164_9RHOD</name>
<proteinExistence type="predicted"/>
<dbReference type="InterPro" id="IPR036866">
    <property type="entry name" value="RibonucZ/Hydroxyglut_hydro"/>
</dbReference>
<evidence type="ECO:0000313" key="2">
    <source>
        <dbReference type="EMBL" id="KAJ8907148.1"/>
    </source>
</evidence>
<dbReference type="PANTHER" id="PTHR46018:SF2">
    <property type="entry name" value="ZINC PHOSPHODIESTERASE ELAC PROTEIN 1"/>
    <property type="match status" value="1"/>
</dbReference>
<protein>
    <submittedName>
        <fullName evidence="2">Uncharacterized protein</fullName>
    </submittedName>
</protein>
<comment type="caution">
    <text evidence="2">The sequence shown here is derived from an EMBL/GenBank/DDBJ whole genome shotgun (WGS) entry which is preliminary data.</text>
</comment>
<feature type="region of interest" description="Disordered" evidence="1">
    <location>
        <begin position="414"/>
        <end position="457"/>
    </location>
</feature>
<dbReference type="GO" id="GO:0042781">
    <property type="term" value="F:3'-tRNA processing endoribonuclease activity"/>
    <property type="evidence" value="ECO:0007669"/>
    <property type="project" value="TreeGrafter"/>
</dbReference>
<dbReference type="AlphaFoldDB" id="A0AAV8V164"/>
<accession>A0AAV8V164</accession>
<evidence type="ECO:0000256" key="1">
    <source>
        <dbReference type="SAM" id="MobiDB-lite"/>
    </source>
</evidence>
<organism evidence="2 3">
    <name type="scientific">Rhodosorus marinus</name>
    <dbReference type="NCBI Taxonomy" id="101924"/>
    <lineage>
        <taxon>Eukaryota</taxon>
        <taxon>Rhodophyta</taxon>
        <taxon>Stylonematophyceae</taxon>
        <taxon>Stylonematales</taxon>
        <taxon>Stylonemataceae</taxon>
        <taxon>Rhodosorus</taxon>
    </lineage>
</organism>
<evidence type="ECO:0000313" key="3">
    <source>
        <dbReference type="Proteomes" id="UP001157974"/>
    </source>
</evidence>
<feature type="compositionally biased region" description="Basic and acidic residues" evidence="1">
    <location>
        <begin position="441"/>
        <end position="457"/>
    </location>
</feature>
<dbReference type="EMBL" id="JAMWBK010000003">
    <property type="protein sequence ID" value="KAJ8907148.1"/>
    <property type="molecule type" value="Genomic_DNA"/>
</dbReference>
<keyword evidence="3" id="KW-1185">Reference proteome</keyword>
<dbReference type="Proteomes" id="UP001157974">
    <property type="component" value="Unassembled WGS sequence"/>
</dbReference>
<feature type="compositionally biased region" description="Basic and acidic residues" evidence="1">
    <location>
        <begin position="414"/>
        <end position="433"/>
    </location>
</feature>